<dbReference type="PANTHER" id="PTHR11203:SF37">
    <property type="entry name" value="INTEGRATOR COMPLEX SUBUNIT 11"/>
    <property type="match status" value="1"/>
</dbReference>
<dbReference type="GO" id="GO:0016180">
    <property type="term" value="P:snRNA processing"/>
    <property type="evidence" value="ECO:0007669"/>
    <property type="project" value="TreeGrafter"/>
</dbReference>
<feature type="compositionally biased region" description="Low complexity" evidence="1">
    <location>
        <begin position="1"/>
        <end position="23"/>
    </location>
</feature>
<evidence type="ECO:0000313" key="2">
    <source>
        <dbReference type="EMBL" id="ETV72818.1"/>
    </source>
</evidence>
<dbReference type="InterPro" id="IPR036866">
    <property type="entry name" value="RibonucZ/Hydroxyglut_hydro"/>
</dbReference>
<dbReference type="AlphaFoldDB" id="W4G1K7"/>
<name>W4G1K7_APHAT</name>
<dbReference type="EMBL" id="KI913152">
    <property type="protein sequence ID" value="ETV72818.1"/>
    <property type="molecule type" value="Genomic_DNA"/>
</dbReference>
<dbReference type="PANTHER" id="PTHR11203">
    <property type="entry name" value="CLEAVAGE AND POLYADENYLATION SPECIFICITY FACTOR FAMILY MEMBER"/>
    <property type="match status" value="1"/>
</dbReference>
<dbReference type="STRING" id="112090.W4G1K7"/>
<dbReference type="VEuPathDB" id="FungiDB:H257_12176"/>
<evidence type="ECO:0008006" key="3">
    <source>
        <dbReference type="Google" id="ProtNLM"/>
    </source>
</evidence>
<dbReference type="GO" id="GO:0005634">
    <property type="term" value="C:nucleus"/>
    <property type="evidence" value="ECO:0007669"/>
    <property type="project" value="TreeGrafter"/>
</dbReference>
<feature type="region of interest" description="Disordered" evidence="1">
    <location>
        <begin position="1"/>
        <end position="29"/>
    </location>
</feature>
<dbReference type="GeneID" id="20814172"/>
<dbReference type="OrthoDB" id="64353at2759"/>
<dbReference type="RefSeq" id="XP_009837604.1">
    <property type="nucleotide sequence ID" value="XM_009839302.1"/>
</dbReference>
<protein>
    <recommendedName>
        <fullName evidence="3">Beta-Casp domain-containing protein</fullName>
    </recommendedName>
</protein>
<reference evidence="2" key="1">
    <citation type="submission" date="2013-12" db="EMBL/GenBank/DDBJ databases">
        <title>The Genome Sequence of Aphanomyces astaci APO3.</title>
        <authorList>
            <consortium name="The Broad Institute Genomics Platform"/>
            <person name="Russ C."/>
            <person name="Tyler B."/>
            <person name="van West P."/>
            <person name="Dieguez-Uribeondo J."/>
            <person name="Young S.K."/>
            <person name="Zeng Q."/>
            <person name="Gargeya S."/>
            <person name="Fitzgerald M."/>
            <person name="Abouelleil A."/>
            <person name="Alvarado L."/>
            <person name="Chapman S.B."/>
            <person name="Gainer-Dewar J."/>
            <person name="Goldberg J."/>
            <person name="Griggs A."/>
            <person name="Gujja S."/>
            <person name="Hansen M."/>
            <person name="Howarth C."/>
            <person name="Imamovic A."/>
            <person name="Ireland A."/>
            <person name="Larimer J."/>
            <person name="McCowan C."/>
            <person name="Murphy C."/>
            <person name="Pearson M."/>
            <person name="Poon T.W."/>
            <person name="Priest M."/>
            <person name="Roberts A."/>
            <person name="Saif S."/>
            <person name="Shea T."/>
            <person name="Sykes S."/>
            <person name="Wortman J."/>
            <person name="Nusbaum C."/>
            <person name="Birren B."/>
        </authorList>
    </citation>
    <scope>NUCLEOTIDE SEQUENCE [LARGE SCALE GENOMIC DNA]</scope>
    <source>
        <strain evidence="2">APO3</strain>
    </source>
</reference>
<proteinExistence type="predicted"/>
<dbReference type="InterPro" id="IPR050698">
    <property type="entry name" value="MBL"/>
</dbReference>
<sequence length="671" mass="72879">MQHGGTSTLGSGSSMSTTQSSPSHYHVQASELSGSVRGVLLRLGDTNVLLNCGNSSPTTATPITSFSSLGIAPGTIISAILITDWRISSSGMLPMVLSAYQNHHNRHKGKDKQFKHQQGTMPPPSVPPPAVFLTHATRALLPHILKECKNDNTNPAAILNDSSLASMTSLAFGQPHVHPAALAGQSNMTVTAHRAGHVVGGCLYSIEVDGIQVSFVDGVNLHGSRILRRAELPCRPPHVAIINSAYVVEVSETRTVLERELCKEVRDTLATNGKVIIPVYGVGAFFHDLLALLQDYWVSMHLQHIPIYATSESLVHAASSFLPLCADSYTAAFVGRSPSVPILKLPDLKLLVEPTSRPMVIFTAGASIGGSGDTHRVLRAIGHHPDNLLVLSEFRTPGTINHAFLNNVACADLPKSFVDSIACRLHTFPCGDEVDAREVVELARQCRPSSSLVLRGADASDPFLLEALRPFHLPVTALQVDDVWTQLVPRDLNVRLRVNLAFQGGVVPTLMLAETRKTLYFNNELSGMRRLKKKKHTLAFGHTWKYPKGGSGGTSCSKAHKRPGKRTPFGLSMLLSNEASESDDELAADDVDANVVGVLDAVVSALHQWLGWAPDQIERQPTWLRVASVEVSVTPDWSITMNWSFEDEELASRIFGLCQRVVETQYRDAHQ</sequence>
<dbReference type="Gene3D" id="3.60.15.10">
    <property type="entry name" value="Ribonuclease Z/Hydroxyacylglutathione hydrolase-like"/>
    <property type="match status" value="1"/>
</dbReference>
<accession>W4G1K7</accession>
<organism evidence="2">
    <name type="scientific">Aphanomyces astaci</name>
    <name type="common">Crayfish plague agent</name>
    <dbReference type="NCBI Taxonomy" id="112090"/>
    <lineage>
        <taxon>Eukaryota</taxon>
        <taxon>Sar</taxon>
        <taxon>Stramenopiles</taxon>
        <taxon>Oomycota</taxon>
        <taxon>Saprolegniomycetes</taxon>
        <taxon>Saprolegniales</taxon>
        <taxon>Verrucalvaceae</taxon>
        <taxon>Aphanomyces</taxon>
    </lineage>
</organism>
<dbReference type="Gene3D" id="3.40.50.10890">
    <property type="match status" value="1"/>
</dbReference>
<dbReference type="GO" id="GO:0004521">
    <property type="term" value="F:RNA endonuclease activity"/>
    <property type="evidence" value="ECO:0007669"/>
    <property type="project" value="TreeGrafter"/>
</dbReference>
<evidence type="ECO:0000256" key="1">
    <source>
        <dbReference type="SAM" id="MobiDB-lite"/>
    </source>
</evidence>
<dbReference type="SUPFAM" id="SSF56281">
    <property type="entry name" value="Metallo-hydrolase/oxidoreductase"/>
    <property type="match status" value="1"/>
</dbReference>
<gene>
    <name evidence="2" type="ORF">H257_12176</name>
</gene>